<keyword evidence="1" id="KW-0472">Membrane</keyword>
<gene>
    <name evidence="2" type="ORF">FHU38_002946</name>
</gene>
<accession>A0A7X5UR02</accession>
<evidence type="ECO:0000313" key="2">
    <source>
        <dbReference type="EMBL" id="NIJ12602.1"/>
    </source>
</evidence>
<keyword evidence="3" id="KW-1185">Reference proteome</keyword>
<proteinExistence type="predicted"/>
<evidence type="ECO:0000313" key="3">
    <source>
        <dbReference type="Proteomes" id="UP000545493"/>
    </source>
</evidence>
<dbReference type="Proteomes" id="UP000545493">
    <property type="component" value="Unassembled WGS sequence"/>
</dbReference>
<dbReference type="RefSeq" id="WP_208415678.1">
    <property type="nucleotide sequence ID" value="NZ_JAAOYM010000001.1"/>
</dbReference>
<keyword evidence="1" id="KW-1133">Transmembrane helix</keyword>
<protein>
    <submittedName>
        <fullName evidence="2">Uncharacterized protein</fullName>
    </submittedName>
</protein>
<sequence>MMTTRSEVPQWLLLCVLILAVLGMHSVMSNSHETATSQTHVSAGMEGAAPASVMEPLSDPLPEQDSHALLNLCLAVLAAGAVFVLARLLGGRLGAWGGSDVVSRARDALDVRSRFPGPAGRGLLAAVCILRI</sequence>
<evidence type="ECO:0000256" key="1">
    <source>
        <dbReference type="SAM" id="Phobius"/>
    </source>
</evidence>
<dbReference type="EMBL" id="JAAOYM010000001">
    <property type="protein sequence ID" value="NIJ12602.1"/>
    <property type="molecule type" value="Genomic_DNA"/>
</dbReference>
<feature type="transmembrane region" description="Helical" evidence="1">
    <location>
        <begin position="68"/>
        <end position="89"/>
    </location>
</feature>
<dbReference type="AlphaFoldDB" id="A0A7X5UR02"/>
<name>A0A7X5UR02_9PSEU</name>
<organism evidence="2 3">
    <name type="scientific">Saccharomonospora amisosensis</name>
    <dbReference type="NCBI Taxonomy" id="1128677"/>
    <lineage>
        <taxon>Bacteria</taxon>
        <taxon>Bacillati</taxon>
        <taxon>Actinomycetota</taxon>
        <taxon>Actinomycetes</taxon>
        <taxon>Pseudonocardiales</taxon>
        <taxon>Pseudonocardiaceae</taxon>
        <taxon>Saccharomonospora</taxon>
    </lineage>
</organism>
<reference evidence="2 3" key="1">
    <citation type="submission" date="2020-03" db="EMBL/GenBank/DDBJ databases">
        <title>Sequencing the genomes of 1000 actinobacteria strains.</title>
        <authorList>
            <person name="Klenk H.-P."/>
        </authorList>
    </citation>
    <scope>NUCLEOTIDE SEQUENCE [LARGE SCALE GENOMIC DNA]</scope>
    <source>
        <strain evidence="2 3">DSM 45685</strain>
    </source>
</reference>
<comment type="caution">
    <text evidence="2">The sequence shown here is derived from an EMBL/GenBank/DDBJ whole genome shotgun (WGS) entry which is preliminary data.</text>
</comment>
<keyword evidence="1" id="KW-0812">Transmembrane</keyword>